<dbReference type="EMBL" id="JAKIKT010000006">
    <property type="protein sequence ID" value="MCL2915268.1"/>
    <property type="molecule type" value="Genomic_DNA"/>
</dbReference>
<keyword evidence="2" id="KW-1185">Reference proteome</keyword>
<dbReference type="Pfam" id="PF13489">
    <property type="entry name" value="Methyltransf_23"/>
    <property type="match status" value="1"/>
</dbReference>
<dbReference type="InterPro" id="IPR029063">
    <property type="entry name" value="SAM-dependent_MTases_sf"/>
</dbReference>
<evidence type="ECO:0000313" key="2">
    <source>
        <dbReference type="Proteomes" id="UP001202831"/>
    </source>
</evidence>
<name>A0ABT0N9X6_9GAMM</name>
<comment type="caution">
    <text evidence="1">The sequence shown here is derived from an EMBL/GenBank/DDBJ whole genome shotgun (WGS) entry which is preliminary data.</text>
</comment>
<dbReference type="GO" id="GO:0008168">
    <property type="term" value="F:methyltransferase activity"/>
    <property type="evidence" value="ECO:0007669"/>
    <property type="project" value="UniProtKB-KW"/>
</dbReference>
<organism evidence="1 2">
    <name type="scientific">Shewanella corallii</name>
    <dbReference type="NCBI Taxonomy" id="560080"/>
    <lineage>
        <taxon>Bacteria</taxon>
        <taxon>Pseudomonadati</taxon>
        <taxon>Pseudomonadota</taxon>
        <taxon>Gammaproteobacteria</taxon>
        <taxon>Alteromonadales</taxon>
        <taxon>Shewanellaceae</taxon>
        <taxon>Shewanella</taxon>
    </lineage>
</organism>
<dbReference type="GO" id="GO:0032259">
    <property type="term" value="P:methylation"/>
    <property type="evidence" value="ECO:0007669"/>
    <property type="project" value="UniProtKB-KW"/>
</dbReference>
<dbReference type="RefSeq" id="WP_249249845.1">
    <property type="nucleotide sequence ID" value="NZ_JAKIKT010000006.1"/>
</dbReference>
<protein>
    <submittedName>
        <fullName evidence="1">Class I SAM-dependent methyltransferase</fullName>
    </submittedName>
</protein>
<keyword evidence="1" id="KW-0808">Transferase</keyword>
<dbReference type="Proteomes" id="UP001202831">
    <property type="component" value="Unassembled WGS sequence"/>
</dbReference>
<reference evidence="1 2" key="1">
    <citation type="submission" date="2022-01" db="EMBL/GenBank/DDBJ databases">
        <title>Whole genome-based taxonomy of the Shewanellaceae.</title>
        <authorList>
            <person name="Martin-Rodriguez A.J."/>
        </authorList>
    </citation>
    <scope>NUCLEOTIDE SEQUENCE [LARGE SCALE GENOMIC DNA]</scope>
    <source>
        <strain evidence="1 2">DSM 21332</strain>
    </source>
</reference>
<keyword evidence="1" id="KW-0489">Methyltransferase</keyword>
<dbReference type="SUPFAM" id="SSF53335">
    <property type="entry name" value="S-adenosyl-L-methionine-dependent methyltransferases"/>
    <property type="match status" value="1"/>
</dbReference>
<accession>A0ABT0N9X6</accession>
<proteinExistence type="predicted"/>
<dbReference type="Gene3D" id="3.40.50.150">
    <property type="entry name" value="Vaccinia Virus protein VP39"/>
    <property type="match status" value="2"/>
</dbReference>
<evidence type="ECO:0000313" key="1">
    <source>
        <dbReference type="EMBL" id="MCL2915268.1"/>
    </source>
</evidence>
<gene>
    <name evidence="1" type="ORF">L2725_16020</name>
</gene>
<sequence length="222" mass="25073">MSSTSYCCPLCHSEQLFLFCQDKRRHYFRCNVCALVSVPPSQHLNAEAEKAQYDKHDNSVADEGYKTFLRRTWTPLKSCLQQGYGPDLSALQGLDFGCGEGAVLSQLAADDGAVMANYDLYYHPDTQVLEGRYDFITMTEVIEHIADAAAIIDKLDTLLKPGGTLAVMTKRVLDADAFSRWHYKNDVTHICFYSDETFHWLAKRQGWHCDLIGADVVLLHKP</sequence>